<accession>A0A543F160</accession>
<dbReference type="EMBL" id="VFPE01000002">
    <property type="protein sequence ID" value="TQM27562.1"/>
    <property type="molecule type" value="Genomic_DNA"/>
</dbReference>
<name>A0A543F160_9MICO</name>
<reference evidence="2 3" key="1">
    <citation type="submission" date="2019-06" db="EMBL/GenBank/DDBJ databases">
        <title>Sequencing the genomes of 1000 actinobacteria strains.</title>
        <authorList>
            <person name="Klenk H.-P."/>
        </authorList>
    </citation>
    <scope>NUCLEOTIDE SEQUENCE [LARGE SCALE GENOMIC DNA]</scope>
    <source>
        <strain evidence="2 3">DSM 105492</strain>
    </source>
</reference>
<feature type="region of interest" description="Disordered" evidence="1">
    <location>
        <begin position="223"/>
        <end position="266"/>
    </location>
</feature>
<dbReference type="RefSeq" id="WP_141893902.1">
    <property type="nucleotide sequence ID" value="NZ_BAABLH010000004.1"/>
</dbReference>
<sequence>MKHQPPTAEQVRDSQLAKDAVVRAAFAKHEPWPEHALARLAEGSAITTQRFAQVVDLCAATPGEDHRYSTEELAEKTGMNVNEWRSACRKIRLHLEKHHPEIPRTDAGNPEWPLVDMSGRTLGERDQLYVGITEEQARRWRTVRCLASAPQYASLDTALRNKHVPVANDRFIKDMLHAVGVEGAYQTTGYIVVVRAGVGPDLNTYRGATNGFVSKEEVIAVAGEGPRREPSDQTGLWRVVHPEDPGGRESGPTSSRTSPRDYGQCPECFSPMTPSGFFTGVGCEHAG</sequence>
<evidence type="ECO:0000313" key="2">
    <source>
        <dbReference type="EMBL" id="TQM27562.1"/>
    </source>
</evidence>
<dbReference type="Proteomes" id="UP000320235">
    <property type="component" value="Unassembled WGS sequence"/>
</dbReference>
<evidence type="ECO:0000313" key="3">
    <source>
        <dbReference type="Proteomes" id="UP000320235"/>
    </source>
</evidence>
<organism evidence="2 3">
    <name type="scientific">Microbacterium kyungheense</name>
    <dbReference type="NCBI Taxonomy" id="1263636"/>
    <lineage>
        <taxon>Bacteria</taxon>
        <taxon>Bacillati</taxon>
        <taxon>Actinomycetota</taxon>
        <taxon>Actinomycetes</taxon>
        <taxon>Micrococcales</taxon>
        <taxon>Microbacteriaceae</taxon>
        <taxon>Microbacterium</taxon>
    </lineage>
</organism>
<protein>
    <submittedName>
        <fullName evidence="2">Uncharacterized protein</fullName>
    </submittedName>
</protein>
<keyword evidence="3" id="KW-1185">Reference proteome</keyword>
<proteinExistence type="predicted"/>
<comment type="caution">
    <text evidence="2">The sequence shown here is derived from an EMBL/GenBank/DDBJ whole genome shotgun (WGS) entry which is preliminary data.</text>
</comment>
<evidence type="ECO:0000256" key="1">
    <source>
        <dbReference type="SAM" id="MobiDB-lite"/>
    </source>
</evidence>
<dbReference type="AlphaFoldDB" id="A0A543F160"/>
<dbReference type="OrthoDB" id="4989960at2"/>
<gene>
    <name evidence="2" type="ORF">FB391_1585</name>
</gene>